<dbReference type="PROSITE" id="PS00588">
    <property type="entry name" value="FLAGELLA_BB_ROD"/>
    <property type="match status" value="1"/>
</dbReference>
<evidence type="ECO:0000256" key="5">
    <source>
        <dbReference type="ARBA" id="ARBA00025933"/>
    </source>
</evidence>
<dbReference type="NCBIfam" id="TIGR02488">
    <property type="entry name" value="flgG_G_neg"/>
    <property type="match status" value="1"/>
</dbReference>
<evidence type="ECO:0000256" key="2">
    <source>
        <dbReference type="ARBA" id="ARBA00009677"/>
    </source>
</evidence>
<comment type="similarity">
    <text evidence="2 8">Belongs to the flagella basal body rod proteins family.</text>
</comment>
<evidence type="ECO:0000313" key="12">
    <source>
        <dbReference type="EMBL" id="KFZ38197.1"/>
    </source>
</evidence>
<dbReference type="Pfam" id="PF00460">
    <property type="entry name" value="Flg_bb_rod"/>
    <property type="match status" value="1"/>
</dbReference>
<comment type="subunit">
    <text evidence="5 8">The basal body constitutes a major portion of the flagellar organelle and consists of four rings (L,P,S, and M) mounted on a central rod. The rod consists of about 26 subunits of FlgG in the distal portion, and FlgB, FlgC and FlgF are thought to build up the proximal portion of the rod with about 6 subunits each.</text>
</comment>
<dbReference type="InterPro" id="IPR053967">
    <property type="entry name" value="LlgE_F_G-like_D1"/>
</dbReference>
<keyword evidence="12" id="KW-0282">Flagellum</keyword>
<dbReference type="OrthoDB" id="9804559at2"/>
<evidence type="ECO:0000256" key="6">
    <source>
        <dbReference type="ARBA" id="ARBA00032912"/>
    </source>
</evidence>
<sequence length="262" mass="28084">MSSSALWVSKTGLEAQDLRMTTISNNLANVSTVGFKKDRAMFQDLFYQVQRQPGTQADELNQVPSGIQLGTGVRINGTQKQFTEGSFETTDNQLDVAIAGQGFFQIESPDGEILYTRNGQFQLNSESLLVNSDGLPLAQNIAIPDNTTKVTIGKDGTVTAVVAGNANPQNIGQIQTVNFVNPTGLEALGGNLYRETAASGAPIEGVPGQDALGELQQFTVEGSNVSVVDEMVDMIAVQRAYEMNAKVVSAADEMLRFVNQNM</sequence>
<dbReference type="GO" id="GO:0071978">
    <property type="term" value="P:bacterial-type flagellum-dependent swarming motility"/>
    <property type="evidence" value="ECO:0007669"/>
    <property type="project" value="TreeGrafter"/>
</dbReference>
<dbReference type="InterPro" id="IPR010930">
    <property type="entry name" value="Flg_bb/hook_C_dom"/>
</dbReference>
<dbReference type="STRING" id="1515746.HR45_06775"/>
<keyword evidence="12" id="KW-0969">Cilium</keyword>
<dbReference type="PANTHER" id="PTHR30435">
    <property type="entry name" value="FLAGELLAR PROTEIN"/>
    <property type="match status" value="1"/>
</dbReference>
<dbReference type="InterPro" id="IPR020013">
    <property type="entry name" value="Flagellar_FlgE/F/G"/>
</dbReference>
<dbReference type="InterPro" id="IPR001444">
    <property type="entry name" value="Flag_bb_rod_N"/>
</dbReference>
<evidence type="ECO:0000259" key="11">
    <source>
        <dbReference type="Pfam" id="PF22692"/>
    </source>
</evidence>
<keyword evidence="13" id="KW-1185">Reference proteome</keyword>
<keyword evidence="4 8" id="KW-0975">Bacterial flagellum</keyword>
<dbReference type="Pfam" id="PF22692">
    <property type="entry name" value="LlgE_F_G_D1"/>
    <property type="match status" value="1"/>
</dbReference>
<comment type="subcellular location">
    <subcellularLocation>
        <location evidence="1 8">Bacterial flagellum basal body</location>
    </subcellularLocation>
</comment>
<evidence type="ECO:0000256" key="7">
    <source>
        <dbReference type="NCBIfam" id="TIGR02488"/>
    </source>
</evidence>
<dbReference type="Proteomes" id="UP000029264">
    <property type="component" value="Unassembled WGS sequence"/>
</dbReference>
<evidence type="ECO:0000259" key="10">
    <source>
        <dbReference type="Pfam" id="PF06429"/>
    </source>
</evidence>
<feature type="domain" description="Flagellar hook protein FlgE/F/G-like D1" evidence="11">
    <location>
        <begin position="97"/>
        <end position="160"/>
    </location>
</feature>
<dbReference type="SUPFAM" id="SSF117143">
    <property type="entry name" value="Flagellar hook protein flgE"/>
    <property type="match status" value="1"/>
</dbReference>
<evidence type="ECO:0000256" key="4">
    <source>
        <dbReference type="ARBA" id="ARBA00023143"/>
    </source>
</evidence>
<organism evidence="12 13">
    <name type="scientific">Shewanella mangrovi</name>
    <dbReference type="NCBI Taxonomy" id="1515746"/>
    <lineage>
        <taxon>Bacteria</taxon>
        <taxon>Pseudomonadati</taxon>
        <taxon>Pseudomonadota</taxon>
        <taxon>Gammaproteobacteria</taxon>
        <taxon>Alteromonadales</taxon>
        <taxon>Shewanellaceae</taxon>
        <taxon>Shewanella</taxon>
    </lineage>
</organism>
<evidence type="ECO:0000259" key="9">
    <source>
        <dbReference type="Pfam" id="PF00460"/>
    </source>
</evidence>
<dbReference type="eggNOG" id="COG4786">
    <property type="taxonomic scope" value="Bacteria"/>
</dbReference>
<dbReference type="AlphaFoldDB" id="A0A094JG35"/>
<comment type="caution">
    <text evidence="12">The sequence shown here is derived from an EMBL/GenBank/DDBJ whole genome shotgun (WGS) entry which is preliminary data.</text>
</comment>
<reference evidence="12 13" key="1">
    <citation type="submission" date="2014-06" db="EMBL/GenBank/DDBJ databases">
        <title>Shewanella sp. YQH10.</title>
        <authorList>
            <person name="Liu Y."/>
            <person name="Zeng R."/>
        </authorList>
    </citation>
    <scope>NUCLEOTIDE SEQUENCE [LARGE SCALE GENOMIC DNA]</scope>
    <source>
        <strain evidence="12 13">YQH10</strain>
    </source>
</reference>
<accession>A0A094JG35</accession>
<evidence type="ECO:0000256" key="1">
    <source>
        <dbReference type="ARBA" id="ARBA00004117"/>
    </source>
</evidence>
<evidence type="ECO:0000313" key="13">
    <source>
        <dbReference type="Proteomes" id="UP000029264"/>
    </source>
</evidence>
<dbReference type="InterPro" id="IPR012834">
    <property type="entry name" value="FlgG_G_neg"/>
</dbReference>
<keyword evidence="12" id="KW-0966">Cell projection</keyword>
<protein>
    <recommendedName>
        <fullName evidence="3 7">Flagellar basal-body rod protein FlgG</fullName>
    </recommendedName>
    <alternativeName>
        <fullName evidence="6 8">Distal rod protein</fullName>
    </alternativeName>
</protein>
<dbReference type="InterPro" id="IPR037925">
    <property type="entry name" value="FlgE/F/G-like"/>
</dbReference>
<evidence type="ECO:0000256" key="8">
    <source>
        <dbReference type="RuleBase" id="RU362116"/>
    </source>
</evidence>
<gene>
    <name evidence="12" type="primary">flgG</name>
    <name evidence="12" type="ORF">HR45_06775</name>
</gene>
<dbReference type="PANTHER" id="PTHR30435:SF19">
    <property type="entry name" value="FLAGELLAR BASAL-BODY ROD PROTEIN FLGG"/>
    <property type="match status" value="1"/>
</dbReference>
<evidence type="ECO:0000256" key="3">
    <source>
        <dbReference type="ARBA" id="ARBA00017948"/>
    </source>
</evidence>
<dbReference type="InterPro" id="IPR019776">
    <property type="entry name" value="Flagellar_basal_body_rod_CS"/>
</dbReference>
<dbReference type="Pfam" id="PF06429">
    <property type="entry name" value="Flg_bbr_C"/>
    <property type="match status" value="1"/>
</dbReference>
<dbReference type="RefSeq" id="WP_037441015.1">
    <property type="nucleotide sequence ID" value="NZ_JPEO01000003.1"/>
</dbReference>
<dbReference type="GO" id="GO:0009426">
    <property type="term" value="C:bacterial-type flagellum basal body, distal rod"/>
    <property type="evidence" value="ECO:0007669"/>
    <property type="project" value="UniProtKB-UniRule"/>
</dbReference>
<dbReference type="NCBIfam" id="TIGR03506">
    <property type="entry name" value="FlgEFG_subfam"/>
    <property type="match status" value="2"/>
</dbReference>
<feature type="domain" description="Flagellar basal-body/hook protein C-terminal" evidence="10">
    <location>
        <begin position="217"/>
        <end position="260"/>
    </location>
</feature>
<name>A0A094JG35_9GAMM</name>
<dbReference type="EMBL" id="JPEO01000003">
    <property type="protein sequence ID" value="KFZ38197.1"/>
    <property type="molecule type" value="Genomic_DNA"/>
</dbReference>
<feature type="domain" description="Flagellar basal body rod protein N-terminal" evidence="9">
    <location>
        <begin position="9"/>
        <end position="36"/>
    </location>
</feature>
<proteinExistence type="inferred from homology"/>